<proteinExistence type="predicted"/>
<dbReference type="PANTHER" id="PTHR31672">
    <property type="entry name" value="BNACNNG10540D PROTEIN"/>
    <property type="match status" value="1"/>
</dbReference>
<organism evidence="2 3">
    <name type="scientific">Arabidopsis suecica</name>
    <name type="common">Swedish thale-cress</name>
    <name type="synonym">Cardaminopsis suecica</name>
    <dbReference type="NCBI Taxonomy" id="45249"/>
    <lineage>
        <taxon>Eukaryota</taxon>
        <taxon>Viridiplantae</taxon>
        <taxon>Streptophyta</taxon>
        <taxon>Embryophyta</taxon>
        <taxon>Tracheophyta</taxon>
        <taxon>Spermatophyta</taxon>
        <taxon>Magnoliopsida</taxon>
        <taxon>eudicotyledons</taxon>
        <taxon>Gunneridae</taxon>
        <taxon>Pentapetalae</taxon>
        <taxon>rosids</taxon>
        <taxon>malvids</taxon>
        <taxon>Brassicales</taxon>
        <taxon>Brassicaceae</taxon>
        <taxon>Camelineae</taxon>
        <taxon>Arabidopsis</taxon>
    </lineage>
</organism>
<dbReference type="PANTHER" id="PTHR31672:SF13">
    <property type="entry name" value="F-BOX PROTEIN CPR30-LIKE"/>
    <property type="match status" value="1"/>
</dbReference>
<sequence length="382" mass="44656">MVARKLPLDLEEGILVRVPPRSLLRFRSVSKEWNTLLTDKRFANINLAFARPEFMLTTDKRFANKNLAFARAKFFHNDYKNYSISVNLNDDPTIKVRDSCFDFSRYDYGNSDGYFFLYDSSWYRADNMESHKGGVLWNPLFRKIRWIPAAARSSFTLCGVGYNGSIPDKIVGTIYSLDLRHQTVVMFEFETNALKLIDPDRYIAEFTREQSLRHNSVSLNGNFYWTAYNLETGEYFIRILDVLKEIIKPFCILPCMGKSSSHTRVLAIYKGDRFSVLEQCKTTCKIEIWVTKKKISNGDDVVWIRFMNVSIHNFPRFYHKFSKYMVDNNIYGKTLVMCCSYRRSGQAYVYIVRGDMCKRIKIDEVPSQFRCSIHVPSLIPIC</sequence>
<dbReference type="Pfam" id="PF00646">
    <property type="entry name" value="F-box"/>
    <property type="match status" value="1"/>
</dbReference>
<evidence type="ECO:0000313" key="2">
    <source>
        <dbReference type="EMBL" id="KAG7588386.1"/>
    </source>
</evidence>
<dbReference type="AlphaFoldDB" id="A0A8T2BQW1"/>
<protein>
    <submittedName>
        <fullName evidence="2">F-box-like domain superfamily</fullName>
    </submittedName>
</protein>
<accession>A0A8T2BQW1</accession>
<dbReference type="InterPro" id="IPR017451">
    <property type="entry name" value="F-box-assoc_interact_dom"/>
</dbReference>
<dbReference type="EMBL" id="JAEFBJ010000007">
    <property type="protein sequence ID" value="KAG7588386.1"/>
    <property type="molecule type" value="Genomic_DNA"/>
</dbReference>
<comment type="caution">
    <text evidence="2">The sequence shown here is derived from an EMBL/GenBank/DDBJ whole genome shotgun (WGS) entry which is preliminary data.</text>
</comment>
<dbReference type="NCBIfam" id="TIGR01640">
    <property type="entry name" value="F_box_assoc_1"/>
    <property type="match status" value="1"/>
</dbReference>
<dbReference type="CDD" id="cd22157">
    <property type="entry name" value="F-box_AtFBW1-like"/>
    <property type="match status" value="1"/>
</dbReference>
<evidence type="ECO:0000259" key="1">
    <source>
        <dbReference type="PROSITE" id="PS50181"/>
    </source>
</evidence>
<dbReference type="OrthoDB" id="1108155at2759"/>
<evidence type="ECO:0000313" key="3">
    <source>
        <dbReference type="Proteomes" id="UP000694251"/>
    </source>
</evidence>
<reference evidence="2 3" key="1">
    <citation type="submission" date="2020-12" db="EMBL/GenBank/DDBJ databases">
        <title>Concerted genomic and epigenomic changes stabilize Arabidopsis allopolyploids.</title>
        <authorList>
            <person name="Chen Z."/>
        </authorList>
    </citation>
    <scope>NUCLEOTIDE SEQUENCE [LARGE SCALE GENOMIC DNA]</scope>
    <source>
        <strain evidence="2">As9502</strain>
        <tissue evidence="2">Leaf</tissue>
    </source>
</reference>
<gene>
    <name evidence="2" type="ORF">ISN44_As07g007210</name>
</gene>
<keyword evidence="3" id="KW-1185">Reference proteome</keyword>
<dbReference type="PROSITE" id="PS50181">
    <property type="entry name" value="FBOX"/>
    <property type="match status" value="1"/>
</dbReference>
<dbReference type="InterPro" id="IPR001810">
    <property type="entry name" value="F-box_dom"/>
</dbReference>
<feature type="domain" description="F-box" evidence="1">
    <location>
        <begin position="1"/>
        <end position="45"/>
    </location>
</feature>
<name>A0A8T2BQW1_ARASU</name>
<dbReference type="Pfam" id="PF07734">
    <property type="entry name" value="FBA_1"/>
    <property type="match status" value="1"/>
</dbReference>
<dbReference type="InterPro" id="IPR050796">
    <property type="entry name" value="SCF_F-box_component"/>
</dbReference>
<dbReference type="InterPro" id="IPR006527">
    <property type="entry name" value="F-box-assoc_dom_typ1"/>
</dbReference>
<dbReference type="SMART" id="SM00256">
    <property type="entry name" value="FBOX"/>
    <property type="match status" value="1"/>
</dbReference>
<dbReference type="Proteomes" id="UP000694251">
    <property type="component" value="Chromosome 7"/>
</dbReference>